<comment type="caution">
    <text evidence="2">The sequence shown here is derived from an EMBL/GenBank/DDBJ whole genome shotgun (WGS) entry which is preliminary data.</text>
</comment>
<evidence type="ECO:0000256" key="1">
    <source>
        <dbReference type="SAM" id="MobiDB-lite"/>
    </source>
</evidence>
<name>A0A5A7QLQ9_STRAF</name>
<feature type="non-terminal residue" evidence="2">
    <location>
        <position position="120"/>
    </location>
</feature>
<feature type="region of interest" description="Disordered" evidence="1">
    <location>
        <begin position="56"/>
        <end position="75"/>
    </location>
</feature>
<dbReference type="AlphaFoldDB" id="A0A5A7QLQ9"/>
<dbReference type="Proteomes" id="UP000325081">
    <property type="component" value="Unassembled WGS sequence"/>
</dbReference>
<evidence type="ECO:0000313" key="2">
    <source>
        <dbReference type="EMBL" id="GER46179.1"/>
    </source>
</evidence>
<keyword evidence="3" id="KW-1185">Reference proteome</keyword>
<organism evidence="2 3">
    <name type="scientific">Striga asiatica</name>
    <name type="common">Asiatic witchweed</name>
    <name type="synonym">Buchnera asiatica</name>
    <dbReference type="NCBI Taxonomy" id="4170"/>
    <lineage>
        <taxon>Eukaryota</taxon>
        <taxon>Viridiplantae</taxon>
        <taxon>Streptophyta</taxon>
        <taxon>Embryophyta</taxon>
        <taxon>Tracheophyta</taxon>
        <taxon>Spermatophyta</taxon>
        <taxon>Magnoliopsida</taxon>
        <taxon>eudicotyledons</taxon>
        <taxon>Gunneridae</taxon>
        <taxon>Pentapetalae</taxon>
        <taxon>asterids</taxon>
        <taxon>lamiids</taxon>
        <taxon>Lamiales</taxon>
        <taxon>Orobanchaceae</taxon>
        <taxon>Buchnereae</taxon>
        <taxon>Striga</taxon>
    </lineage>
</organism>
<gene>
    <name evidence="2" type="ORF">STAS_23182</name>
</gene>
<protein>
    <submittedName>
        <fullName evidence="2">Surfeit locus protein 5 subunit 22 of Mediator complex</fullName>
    </submittedName>
</protein>
<accession>A0A5A7QLQ9</accession>
<feature type="non-terminal residue" evidence="2">
    <location>
        <position position="1"/>
    </location>
</feature>
<dbReference type="EMBL" id="BKCP01007405">
    <property type="protein sequence ID" value="GER46179.1"/>
    <property type="molecule type" value="Genomic_DNA"/>
</dbReference>
<reference evidence="3" key="1">
    <citation type="journal article" date="2019" name="Curr. Biol.">
        <title>Genome Sequence of Striga asiatica Provides Insight into the Evolution of Plant Parasitism.</title>
        <authorList>
            <person name="Yoshida S."/>
            <person name="Kim S."/>
            <person name="Wafula E.K."/>
            <person name="Tanskanen J."/>
            <person name="Kim Y.M."/>
            <person name="Honaas L."/>
            <person name="Yang Z."/>
            <person name="Spallek T."/>
            <person name="Conn C.E."/>
            <person name="Ichihashi Y."/>
            <person name="Cheong K."/>
            <person name="Cui S."/>
            <person name="Der J.P."/>
            <person name="Gundlach H."/>
            <person name="Jiao Y."/>
            <person name="Hori C."/>
            <person name="Ishida J.K."/>
            <person name="Kasahara H."/>
            <person name="Kiba T."/>
            <person name="Kim M.S."/>
            <person name="Koo N."/>
            <person name="Laohavisit A."/>
            <person name="Lee Y.H."/>
            <person name="Lumba S."/>
            <person name="McCourt P."/>
            <person name="Mortimer J.C."/>
            <person name="Mutuku J.M."/>
            <person name="Nomura T."/>
            <person name="Sasaki-Sekimoto Y."/>
            <person name="Seto Y."/>
            <person name="Wang Y."/>
            <person name="Wakatake T."/>
            <person name="Sakakibara H."/>
            <person name="Demura T."/>
            <person name="Yamaguchi S."/>
            <person name="Yoneyama K."/>
            <person name="Manabe R.I."/>
            <person name="Nelson D.C."/>
            <person name="Schulman A.H."/>
            <person name="Timko M.P."/>
            <person name="dePamphilis C.W."/>
            <person name="Choi D."/>
            <person name="Shirasu K."/>
        </authorList>
    </citation>
    <scope>NUCLEOTIDE SEQUENCE [LARGE SCALE GENOMIC DNA]</scope>
    <source>
        <strain evidence="3">cv. UVA1</strain>
    </source>
</reference>
<sequence length="120" mass="13626">SPFRVQLNLEGPVYSTRKIRAFSIYLISKRSSQAKTSEARLVSELEGTSIFTSEPYKVKGPIPDPKQQPPKKEQLNCPQKNLTKRIYYSKGQLSLRSLQPAQVRVDILEPRAELKLGRPS</sequence>
<proteinExistence type="predicted"/>
<evidence type="ECO:0000313" key="3">
    <source>
        <dbReference type="Proteomes" id="UP000325081"/>
    </source>
</evidence>